<dbReference type="EMBL" id="BPLR01006483">
    <property type="protein sequence ID" value="GIY10161.1"/>
    <property type="molecule type" value="Genomic_DNA"/>
</dbReference>
<name>A0AAV4QP49_CAEEX</name>
<accession>A0AAV4QP49</accession>
<sequence>MDRESEFRVKGTWFETQRKKEQSRNISCVNVFSQSVPMRFREKPCRLLVKLSAVTWSCDVAGNDVTGTEGTSSGELAHVKPRRSDF</sequence>
<evidence type="ECO:0000313" key="2">
    <source>
        <dbReference type="EMBL" id="GIY10161.1"/>
    </source>
</evidence>
<protein>
    <submittedName>
        <fullName evidence="2">Uncharacterized protein</fullName>
    </submittedName>
</protein>
<organism evidence="2 3">
    <name type="scientific">Caerostris extrusa</name>
    <name type="common">Bark spider</name>
    <name type="synonym">Caerostris bankana</name>
    <dbReference type="NCBI Taxonomy" id="172846"/>
    <lineage>
        <taxon>Eukaryota</taxon>
        <taxon>Metazoa</taxon>
        <taxon>Ecdysozoa</taxon>
        <taxon>Arthropoda</taxon>
        <taxon>Chelicerata</taxon>
        <taxon>Arachnida</taxon>
        <taxon>Araneae</taxon>
        <taxon>Araneomorphae</taxon>
        <taxon>Entelegynae</taxon>
        <taxon>Araneoidea</taxon>
        <taxon>Araneidae</taxon>
        <taxon>Caerostris</taxon>
    </lineage>
</organism>
<dbReference type="AlphaFoldDB" id="A0AAV4QP49"/>
<dbReference type="Proteomes" id="UP001054945">
    <property type="component" value="Unassembled WGS sequence"/>
</dbReference>
<gene>
    <name evidence="2" type="ORF">CEXT_713291</name>
</gene>
<comment type="caution">
    <text evidence="2">The sequence shown here is derived from an EMBL/GenBank/DDBJ whole genome shotgun (WGS) entry which is preliminary data.</text>
</comment>
<proteinExistence type="predicted"/>
<evidence type="ECO:0000256" key="1">
    <source>
        <dbReference type="SAM" id="MobiDB-lite"/>
    </source>
</evidence>
<feature type="region of interest" description="Disordered" evidence="1">
    <location>
        <begin position="66"/>
        <end position="86"/>
    </location>
</feature>
<keyword evidence="3" id="KW-1185">Reference proteome</keyword>
<evidence type="ECO:0000313" key="3">
    <source>
        <dbReference type="Proteomes" id="UP001054945"/>
    </source>
</evidence>
<reference evidence="2 3" key="1">
    <citation type="submission" date="2021-06" db="EMBL/GenBank/DDBJ databases">
        <title>Caerostris extrusa draft genome.</title>
        <authorList>
            <person name="Kono N."/>
            <person name="Arakawa K."/>
        </authorList>
    </citation>
    <scope>NUCLEOTIDE SEQUENCE [LARGE SCALE GENOMIC DNA]</scope>
</reference>